<sequence length="53" mass="5765">MKLTNPFPEIGQLYKDAAKRSDDGIHPAFKLLALTVAAPVLAGVLMTRGRENQ</sequence>
<comment type="caution">
    <text evidence="2">The sequence shown here is derived from an EMBL/GenBank/DDBJ whole genome shotgun (WGS) entry which is preliminary data.</text>
</comment>
<proteinExistence type="predicted"/>
<feature type="transmembrane region" description="Helical" evidence="1">
    <location>
        <begin position="28"/>
        <end position="47"/>
    </location>
</feature>
<organism evidence="2 3">
    <name type="scientific">Granulicella cerasi</name>
    <dbReference type="NCBI Taxonomy" id="741063"/>
    <lineage>
        <taxon>Bacteria</taxon>
        <taxon>Pseudomonadati</taxon>
        <taxon>Acidobacteriota</taxon>
        <taxon>Terriglobia</taxon>
        <taxon>Terriglobales</taxon>
        <taxon>Acidobacteriaceae</taxon>
        <taxon>Granulicella</taxon>
    </lineage>
</organism>
<evidence type="ECO:0000256" key="1">
    <source>
        <dbReference type="SAM" id="Phobius"/>
    </source>
</evidence>
<accession>A0ABW1Z988</accession>
<dbReference type="RefSeq" id="WP_263371832.1">
    <property type="nucleotide sequence ID" value="NZ_JAGSYD010000003.1"/>
</dbReference>
<keyword evidence="3" id="KW-1185">Reference proteome</keyword>
<evidence type="ECO:0000313" key="2">
    <source>
        <dbReference type="EMBL" id="MFC6645463.1"/>
    </source>
</evidence>
<gene>
    <name evidence="2" type="ORF">ACFQBQ_07660</name>
</gene>
<name>A0ABW1Z988_9BACT</name>
<evidence type="ECO:0000313" key="3">
    <source>
        <dbReference type="Proteomes" id="UP001596391"/>
    </source>
</evidence>
<dbReference type="EMBL" id="JBHSWI010000001">
    <property type="protein sequence ID" value="MFC6645463.1"/>
    <property type="molecule type" value="Genomic_DNA"/>
</dbReference>
<reference evidence="3" key="1">
    <citation type="journal article" date="2019" name="Int. J. Syst. Evol. Microbiol.">
        <title>The Global Catalogue of Microorganisms (GCM) 10K type strain sequencing project: providing services to taxonomists for standard genome sequencing and annotation.</title>
        <authorList>
            <consortium name="The Broad Institute Genomics Platform"/>
            <consortium name="The Broad Institute Genome Sequencing Center for Infectious Disease"/>
            <person name="Wu L."/>
            <person name="Ma J."/>
        </authorList>
    </citation>
    <scope>NUCLEOTIDE SEQUENCE [LARGE SCALE GENOMIC DNA]</scope>
    <source>
        <strain evidence="3">CGMCC 1.16026</strain>
    </source>
</reference>
<protein>
    <submittedName>
        <fullName evidence="2">Uncharacterized protein</fullName>
    </submittedName>
</protein>
<keyword evidence="1" id="KW-0812">Transmembrane</keyword>
<keyword evidence="1" id="KW-0472">Membrane</keyword>
<dbReference type="Proteomes" id="UP001596391">
    <property type="component" value="Unassembled WGS sequence"/>
</dbReference>
<keyword evidence="1" id="KW-1133">Transmembrane helix</keyword>